<gene>
    <name evidence="1" type="ORF">KI387_006554</name>
</gene>
<evidence type="ECO:0000313" key="1">
    <source>
        <dbReference type="EMBL" id="KAH9326376.1"/>
    </source>
</evidence>
<evidence type="ECO:0000313" key="2">
    <source>
        <dbReference type="Proteomes" id="UP000824469"/>
    </source>
</evidence>
<dbReference type="EMBL" id="JAHRHJ020000002">
    <property type="protein sequence ID" value="KAH9326376.1"/>
    <property type="molecule type" value="Genomic_DNA"/>
</dbReference>
<dbReference type="OMA" id="MQNTKPI"/>
<keyword evidence="2" id="KW-1185">Reference proteome</keyword>
<feature type="non-terminal residue" evidence="1">
    <location>
        <position position="99"/>
    </location>
</feature>
<comment type="caution">
    <text evidence="1">The sequence shown here is derived from an EMBL/GenBank/DDBJ whole genome shotgun (WGS) entry which is preliminary data.</text>
</comment>
<accession>A0AA38LJR6</accession>
<sequence>DLGAARQILGMRITQDRKERKLTLSQEEYIKKVLDRFNMQDAKPVGTPLAGHFKLSKEQCPKTEQERNQMSKVPYSSAVGSLMYAMVCTRPDIAHAVGA</sequence>
<name>A0AA38LJR6_TAXCH</name>
<dbReference type="AlphaFoldDB" id="A0AA38LJR6"/>
<evidence type="ECO:0008006" key="3">
    <source>
        <dbReference type="Google" id="ProtNLM"/>
    </source>
</evidence>
<feature type="non-terminal residue" evidence="1">
    <location>
        <position position="1"/>
    </location>
</feature>
<organism evidence="1 2">
    <name type="scientific">Taxus chinensis</name>
    <name type="common">Chinese yew</name>
    <name type="synonym">Taxus wallichiana var. chinensis</name>
    <dbReference type="NCBI Taxonomy" id="29808"/>
    <lineage>
        <taxon>Eukaryota</taxon>
        <taxon>Viridiplantae</taxon>
        <taxon>Streptophyta</taxon>
        <taxon>Embryophyta</taxon>
        <taxon>Tracheophyta</taxon>
        <taxon>Spermatophyta</taxon>
        <taxon>Pinopsida</taxon>
        <taxon>Pinidae</taxon>
        <taxon>Conifers II</taxon>
        <taxon>Cupressales</taxon>
        <taxon>Taxaceae</taxon>
        <taxon>Taxus</taxon>
    </lineage>
</organism>
<dbReference type="Proteomes" id="UP000824469">
    <property type="component" value="Unassembled WGS sequence"/>
</dbReference>
<protein>
    <recommendedName>
        <fullName evidence="3">Reverse transcriptase</fullName>
    </recommendedName>
</protein>
<reference evidence="1 2" key="1">
    <citation type="journal article" date="2021" name="Nat. Plants">
        <title>The Taxus genome provides insights into paclitaxel biosynthesis.</title>
        <authorList>
            <person name="Xiong X."/>
            <person name="Gou J."/>
            <person name="Liao Q."/>
            <person name="Li Y."/>
            <person name="Zhou Q."/>
            <person name="Bi G."/>
            <person name="Li C."/>
            <person name="Du R."/>
            <person name="Wang X."/>
            <person name="Sun T."/>
            <person name="Guo L."/>
            <person name="Liang H."/>
            <person name="Lu P."/>
            <person name="Wu Y."/>
            <person name="Zhang Z."/>
            <person name="Ro D.K."/>
            <person name="Shang Y."/>
            <person name="Huang S."/>
            <person name="Yan J."/>
        </authorList>
    </citation>
    <scope>NUCLEOTIDE SEQUENCE [LARGE SCALE GENOMIC DNA]</scope>
    <source>
        <strain evidence="1">Ta-2019</strain>
    </source>
</reference>
<proteinExistence type="predicted"/>